<sequence>MNKDKGGIRVLTLSSVATAMIIVWLVYVFVSGEMYRFYASLLFSYYSLTGKMWVSVILLGVTQTFLLIPLRVFRVIRSDNIKEFQKNIGKLNTSGQQRIQVKKEFHEGNRFFLFYLTDFLIQLTTFLTIGRLFLTDFYNTRIAPSRLYDFVPYPDYPIEGVNFLIPYPAISKTIDMGWYGVLVVWMSLALIQATVMAFKYFQQKRGAEVKKQPTRYSLAYLVLFLVLAWLIGRHFPVAFDLRIFTGSVAIPNRTLNTITALATFGTLLWFGTQKIFRQSNEAEKMGIDEEIIETTQKKMFSRAVFDSTVVGLGAFFITNNIPSAFELSIFTLEIISLLSPLTLDKLILTASRPMRKTGS</sequence>
<feature type="transmembrane region" description="Helical" evidence="1">
    <location>
        <begin position="176"/>
        <end position="198"/>
    </location>
</feature>
<evidence type="ECO:0000256" key="1">
    <source>
        <dbReference type="SAM" id="Phobius"/>
    </source>
</evidence>
<keyword evidence="3" id="KW-1185">Reference proteome</keyword>
<gene>
    <name evidence="2" type="ORF">MICH65_0590</name>
</gene>
<keyword evidence="1" id="KW-1133">Transmembrane helix</keyword>
<reference evidence="3" key="1">
    <citation type="journal article" date="2020" name="Microorganisms">
        <title>Complete Genome of a Member of a New Bacterial Lineage in the Microgenomates Group Reveals an Unusual Nucleotide Composition Disparity Between Two Strands of DNA and Limited Metabolic Potential.</title>
        <authorList>
            <person name="Kadnikov V.V."/>
            <person name="Mardanov A.V."/>
            <person name="Beletsky A.V."/>
            <person name="Karnachuk O.V."/>
            <person name="Ravin N.V."/>
        </authorList>
    </citation>
    <scope>NUCLEOTIDE SEQUENCE [LARGE SCALE GENOMIC DNA]</scope>
</reference>
<keyword evidence="1" id="KW-0812">Transmembrane</keyword>
<dbReference type="RefSeq" id="WP_161931947.1">
    <property type="nucleotide sequence ID" value="NZ_CP047901.1"/>
</dbReference>
<accession>A0A857NDR8</accession>
<organism evidence="2 3">
    <name type="scientific">Candidatus Chazhemtobacterium aquaticus</name>
    <dbReference type="NCBI Taxonomy" id="2715735"/>
    <lineage>
        <taxon>Bacteria</taxon>
        <taxon>Candidatus Chazhemtobacteraceae</taxon>
        <taxon>Candidatus Chazhemtobacterium</taxon>
    </lineage>
</organism>
<proteinExistence type="predicted"/>
<dbReference type="Proteomes" id="UP000463983">
    <property type="component" value="Chromosome"/>
</dbReference>
<protein>
    <submittedName>
        <fullName evidence="2">Uncharacterized protein</fullName>
    </submittedName>
</protein>
<feature type="transmembrane region" description="Helical" evidence="1">
    <location>
        <begin position="52"/>
        <end position="73"/>
    </location>
</feature>
<evidence type="ECO:0000313" key="3">
    <source>
        <dbReference type="Proteomes" id="UP000463983"/>
    </source>
</evidence>
<feature type="transmembrane region" description="Helical" evidence="1">
    <location>
        <begin position="255"/>
        <end position="272"/>
    </location>
</feature>
<name>A0A857NDR8_9BACT</name>
<feature type="transmembrane region" description="Helical" evidence="1">
    <location>
        <begin position="12"/>
        <end position="32"/>
    </location>
</feature>
<feature type="transmembrane region" description="Helical" evidence="1">
    <location>
        <begin position="112"/>
        <end position="134"/>
    </location>
</feature>
<dbReference type="AlphaFoldDB" id="A0A857NDR8"/>
<dbReference type="EMBL" id="CP047901">
    <property type="protein sequence ID" value="QHO63571.1"/>
    <property type="molecule type" value="Genomic_DNA"/>
</dbReference>
<feature type="transmembrane region" description="Helical" evidence="1">
    <location>
        <begin position="218"/>
        <end position="235"/>
    </location>
</feature>
<dbReference type="KEGG" id="caqa:MICH65_0590"/>
<keyword evidence="1" id="KW-0472">Membrane</keyword>
<evidence type="ECO:0000313" key="2">
    <source>
        <dbReference type="EMBL" id="QHO63571.1"/>
    </source>
</evidence>